<evidence type="ECO:0000313" key="2">
    <source>
        <dbReference type="Proteomes" id="UP001595962"/>
    </source>
</evidence>
<dbReference type="PANTHER" id="PTHR37031">
    <property type="entry name" value="METALLOPHOSPHATASE BINDING DOMAIN PROTEIN"/>
    <property type="match status" value="1"/>
</dbReference>
<keyword evidence="1" id="KW-0378">Hydrolase</keyword>
<reference evidence="2" key="1">
    <citation type="journal article" date="2019" name="Int. J. Syst. Evol. Microbiol.">
        <title>The Global Catalogue of Microorganisms (GCM) 10K type strain sequencing project: providing services to taxonomists for standard genome sequencing and annotation.</title>
        <authorList>
            <consortium name="The Broad Institute Genomics Platform"/>
            <consortium name="The Broad Institute Genome Sequencing Center for Infectious Disease"/>
            <person name="Wu L."/>
            <person name="Ma J."/>
        </authorList>
    </citation>
    <scope>NUCLEOTIDE SEQUENCE [LARGE SCALE GENOMIC DNA]</scope>
    <source>
        <strain evidence="2">DT28</strain>
    </source>
</reference>
<gene>
    <name evidence="1" type="ORF">ACFO3I_12755</name>
</gene>
<dbReference type="InterPro" id="IPR018946">
    <property type="entry name" value="PhoD-like_MPP"/>
</dbReference>
<dbReference type="GO" id="GO:0004035">
    <property type="term" value="F:alkaline phosphatase activity"/>
    <property type="evidence" value="ECO:0007669"/>
    <property type="project" value="UniProtKB-EC"/>
</dbReference>
<dbReference type="EC" id="3.1.3.1" evidence="1"/>
<dbReference type="SUPFAM" id="SSF56300">
    <property type="entry name" value="Metallo-dependent phosphatases"/>
    <property type="match status" value="1"/>
</dbReference>
<dbReference type="Gene3D" id="3.60.21.70">
    <property type="entry name" value="PhoD-like phosphatase"/>
    <property type="match status" value="1"/>
</dbReference>
<proteinExistence type="predicted"/>
<sequence length="650" mass="73408">MTSDSLPLVLAGPILRLATPERLVFWLATSTAIDARLQLSRPADSSFQLAFSASQLAEATQQLQLAEALYLQMIDLPLLQALPVQQQISYDLQLKPQSAERWQNCNEWASALCYPGQQLPFFRLEPKVRQLLHGSCRKPHFAGPDGLVRADQFLQQCSEHDWPSLLMLSGDQIYADDVATPMLYAIHQLANKLGFANEHLPEADIQNSVELHQQRPYYGQREQLLPDTKAGQQVLQQLFKGVRKPVFTSDNAHNHLISFAEVCCMYLLVWSPQCWGLLTKALPAELIEHMPAAQHAKLQKQQQTIQTFASGLGQVQRLLAHLPVAMIFDDHDISDDWNLTAEWEQTAYQHPFSRRIIGNALLGYCLFQGWGNAPEQHQPLLTLCQQAATVPGSLAHDECINALLKFNQWRYQWPTEPPLIVLDTRTQRWRSEVSPDQPSGLMDWESITDLQQQLRGHSAVLLVSPAPVFGVKLIETIQHLFTAFGKPLLVDAESWMAHPGSAHALLNLFRHPKTPQNFVILSGDVHYSFVFQVALRCREQSPSIWQITSSGLKNQFPDRLLKLLDRSNRWLYASWSPLNWLTKRRQMKVTHHKPLGASAGQRLVNSAGIGLLQLSDQGVPEKVLQLTADGKQIEFDLTQGDDEISQDYSL</sequence>
<accession>A0ABV9JNQ2</accession>
<dbReference type="EMBL" id="JBHSGB010000010">
    <property type="protein sequence ID" value="MFC4655878.1"/>
    <property type="molecule type" value="Genomic_DNA"/>
</dbReference>
<dbReference type="RefSeq" id="WP_377334387.1">
    <property type="nucleotide sequence ID" value="NZ_JBHSGB010000010.1"/>
</dbReference>
<comment type="caution">
    <text evidence="1">The sequence shown here is derived from an EMBL/GenBank/DDBJ whole genome shotgun (WGS) entry which is preliminary data.</text>
</comment>
<dbReference type="InterPro" id="IPR038607">
    <property type="entry name" value="PhoD-like_sf"/>
</dbReference>
<name>A0ABV9JNQ2_9GAMM</name>
<dbReference type="PANTHER" id="PTHR37031:SF2">
    <property type="entry name" value="PHOD-LIKE PHOSPHATASE METALLOPHOSPHATASE DOMAIN-CONTAINING PROTEIN"/>
    <property type="match status" value="1"/>
</dbReference>
<organism evidence="1 2">
    <name type="scientific">Rheinheimera marina</name>
    <dbReference type="NCBI Taxonomy" id="1774958"/>
    <lineage>
        <taxon>Bacteria</taxon>
        <taxon>Pseudomonadati</taxon>
        <taxon>Pseudomonadota</taxon>
        <taxon>Gammaproteobacteria</taxon>
        <taxon>Chromatiales</taxon>
        <taxon>Chromatiaceae</taxon>
        <taxon>Rheinheimera</taxon>
    </lineage>
</organism>
<protein>
    <submittedName>
        <fullName evidence="1">Alkaline phosphatase D family protein</fullName>
        <ecNumber evidence="1">3.1.3.1</ecNumber>
    </submittedName>
</protein>
<keyword evidence="2" id="KW-1185">Reference proteome</keyword>
<evidence type="ECO:0000313" key="1">
    <source>
        <dbReference type="EMBL" id="MFC4655878.1"/>
    </source>
</evidence>
<dbReference type="CDD" id="cd07389">
    <property type="entry name" value="MPP_PhoD"/>
    <property type="match status" value="1"/>
</dbReference>
<dbReference type="Proteomes" id="UP001595962">
    <property type="component" value="Unassembled WGS sequence"/>
</dbReference>
<dbReference type="InterPro" id="IPR029052">
    <property type="entry name" value="Metallo-depent_PP-like"/>
</dbReference>